<dbReference type="GO" id="GO:0005886">
    <property type="term" value="C:plasma membrane"/>
    <property type="evidence" value="ECO:0007669"/>
    <property type="project" value="UniProtKB-SubCell"/>
</dbReference>
<evidence type="ECO:0000256" key="4">
    <source>
        <dbReference type="ARBA" id="ARBA00022692"/>
    </source>
</evidence>
<dbReference type="Gene3D" id="1.20.1250.20">
    <property type="entry name" value="MFS general substrate transporter like domains"/>
    <property type="match status" value="1"/>
</dbReference>
<sequence>MNRSPVAGWKKTFFIIWFGQAFSLFGSELVQFALVWYLTKQTGSASVLAMASFVALLPKVFLSPFIGALIDRWNRQRVMIFADLAIACFTLILVLVFWLGEVQIWHIYAIMFMRALGSSFHWPSMQASTSLMVPKEKLSSISGWNQTLQGAMGILAPMAAALLLDVLPMQGILAIDIITAFIAITPLLFVTIPQPVQISDQPILSGARDLLRDVKQGFQYLSHWKGMLYLIAIATILNFLLNPGYTFTPLLVKDYFNLGAFELSLIEAMFSIGMIAGGLVLGAWGGFKKKILTILVGILGVAFSTALIAAAGVNQFYLAVVGMSISGFMMPIVNGPFYAVLQTHVEPDIQGRVFTLVSSLATGMMPISMLVAAPVAEWIGIRGWLALAAAGCFLIGASGFFIPDLINLEDSQYRSEKLSHQDLG</sequence>
<feature type="transmembrane region" description="Helical" evidence="7">
    <location>
        <begin position="12"/>
        <end position="39"/>
    </location>
</feature>
<dbReference type="InterPro" id="IPR011701">
    <property type="entry name" value="MFS"/>
</dbReference>
<dbReference type="AlphaFoldDB" id="A0A347ZVX9"/>
<keyword evidence="2" id="KW-0813">Transport</keyword>
<name>A0A347ZVX9_9CHLR</name>
<gene>
    <name evidence="8" type="ORF">DFR64_2361</name>
</gene>
<feature type="transmembrane region" description="Helical" evidence="7">
    <location>
        <begin position="78"/>
        <end position="99"/>
    </location>
</feature>
<feature type="transmembrane region" description="Helical" evidence="7">
    <location>
        <begin position="316"/>
        <end position="341"/>
    </location>
</feature>
<dbReference type="PANTHER" id="PTHR43266">
    <property type="entry name" value="MACROLIDE-EFFLUX PROTEIN"/>
    <property type="match status" value="1"/>
</dbReference>
<keyword evidence="6 7" id="KW-0472">Membrane</keyword>
<feature type="transmembrane region" description="Helical" evidence="7">
    <location>
        <begin position="381"/>
        <end position="402"/>
    </location>
</feature>
<dbReference type="Proteomes" id="UP000256388">
    <property type="component" value="Unassembled WGS sequence"/>
</dbReference>
<feature type="transmembrane region" description="Helical" evidence="7">
    <location>
        <begin position="45"/>
        <end position="66"/>
    </location>
</feature>
<dbReference type="EMBL" id="QUMS01000003">
    <property type="protein sequence ID" value="REG07157.1"/>
    <property type="molecule type" value="Genomic_DNA"/>
</dbReference>
<feature type="transmembrane region" description="Helical" evidence="7">
    <location>
        <begin position="265"/>
        <end position="284"/>
    </location>
</feature>
<keyword evidence="3" id="KW-1003">Cell membrane</keyword>
<dbReference type="InterPro" id="IPR036259">
    <property type="entry name" value="MFS_trans_sf"/>
</dbReference>
<evidence type="ECO:0000313" key="8">
    <source>
        <dbReference type="EMBL" id="REG07157.1"/>
    </source>
</evidence>
<dbReference type="PANTHER" id="PTHR43266:SF10">
    <property type="entry name" value="BACILYSIN EXPORTER BACE-RELATED"/>
    <property type="match status" value="1"/>
</dbReference>
<feature type="transmembrane region" description="Helical" evidence="7">
    <location>
        <begin position="226"/>
        <end position="245"/>
    </location>
</feature>
<feature type="transmembrane region" description="Helical" evidence="7">
    <location>
        <begin position="291"/>
        <end position="310"/>
    </location>
</feature>
<keyword evidence="5 7" id="KW-1133">Transmembrane helix</keyword>
<evidence type="ECO:0000256" key="1">
    <source>
        <dbReference type="ARBA" id="ARBA00004651"/>
    </source>
</evidence>
<keyword evidence="9" id="KW-1185">Reference proteome</keyword>
<evidence type="ECO:0000256" key="2">
    <source>
        <dbReference type="ARBA" id="ARBA00022448"/>
    </source>
</evidence>
<dbReference type="Pfam" id="PF07690">
    <property type="entry name" value="MFS_1"/>
    <property type="match status" value="1"/>
</dbReference>
<keyword evidence="4 7" id="KW-0812">Transmembrane</keyword>
<evidence type="ECO:0000256" key="6">
    <source>
        <dbReference type="ARBA" id="ARBA00023136"/>
    </source>
</evidence>
<organism evidence="8 9">
    <name type="scientific">Pelolinea submarina</name>
    <dbReference type="NCBI Taxonomy" id="913107"/>
    <lineage>
        <taxon>Bacteria</taxon>
        <taxon>Bacillati</taxon>
        <taxon>Chloroflexota</taxon>
        <taxon>Anaerolineae</taxon>
        <taxon>Anaerolineales</taxon>
        <taxon>Anaerolineaceae</taxon>
        <taxon>Pelolinea</taxon>
    </lineage>
</organism>
<dbReference type="CDD" id="cd06173">
    <property type="entry name" value="MFS_MefA_like"/>
    <property type="match status" value="1"/>
</dbReference>
<comment type="subcellular location">
    <subcellularLocation>
        <location evidence="1">Cell membrane</location>
        <topology evidence="1">Multi-pass membrane protein</topology>
    </subcellularLocation>
</comment>
<dbReference type="RefSeq" id="WP_116225633.1">
    <property type="nucleotide sequence ID" value="NZ_AP018437.1"/>
</dbReference>
<feature type="transmembrane region" description="Helical" evidence="7">
    <location>
        <begin position="170"/>
        <end position="192"/>
    </location>
</feature>
<reference evidence="8 9" key="1">
    <citation type="submission" date="2018-08" db="EMBL/GenBank/DDBJ databases">
        <title>Genomic Encyclopedia of Type Strains, Phase IV (KMG-IV): sequencing the most valuable type-strain genomes for metagenomic binning, comparative biology and taxonomic classification.</title>
        <authorList>
            <person name="Goeker M."/>
        </authorList>
    </citation>
    <scope>NUCLEOTIDE SEQUENCE [LARGE SCALE GENOMIC DNA]</scope>
    <source>
        <strain evidence="8 9">DSM 23923</strain>
    </source>
</reference>
<evidence type="ECO:0000256" key="7">
    <source>
        <dbReference type="SAM" id="Phobius"/>
    </source>
</evidence>
<dbReference type="SUPFAM" id="SSF103473">
    <property type="entry name" value="MFS general substrate transporter"/>
    <property type="match status" value="1"/>
</dbReference>
<comment type="caution">
    <text evidence="8">The sequence shown here is derived from an EMBL/GenBank/DDBJ whole genome shotgun (WGS) entry which is preliminary data.</text>
</comment>
<evidence type="ECO:0000313" key="9">
    <source>
        <dbReference type="Proteomes" id="UP000256388"/>
    </source>
</evidence>
<protein>
    <submittedName>
        <fullName evidence="8">DHA3 family macrolide efflux protein-like MFS transporter</fullName>
    </submittedName>
</protein>
<evidence type="ECO:0000256" key="3">
    <source>
        <dbReference type="ARBA" id="ARBA00022475"/>
    </source>
</evidence>
<feature type="transmembrane region" description="Helical" evidence="7">
    <location>
        <begin position="353"/>
        <end position="375"/>
    </location>
</feature>
<accession>A0A347ZVX9</accession>
<dbReference type="OrthoDB" id="9775268at2"/>
<proteinExistence type="predicted"/>
<dbReference type="GO" id="GO:0022857">
    <property type="term" value="F:transmembrane transporter activity"/>
    <property type="evidence" value="ECO:0007669"/>
    <property type="project" value="InterPro"/>
</dbReference>
<evidence type="ECO:0000256" key="5">
    <source>
        <dbReference type="ARBA" id="ARBA00022989"/>
    </source>
</evidence>